<dbReference type="PANTHER" id="PTHR42751">
    <property type="entry name" value="SODIUM/HYDROGEN EXCHANGER FAMILY/TRKA DOMAIN PROTEIN"/>
    <property type="match status" value="1"/>
</dbReference>
<dbReference type="Proteomes" id="UP000260649">
    <property type="component" value="Unassembled WGS sequence"/>
</dbReference>
<evidence type="ECO:0000313" key="10">
    <source>
        <dbReference type="EMBL" id="RFT05664.1"/>
    </source>
</evidence>
<feature type="domain" description="RCK C-terminal" evidence="9">
    <location>
        <begin position="707"/>
        <end position="792"/>
    </location>
</feature>
<dbReference type="GO" id="GO:0008324">
    <property type="term" value="F:monoatomic cation transmembrane transporter activity"/>
    <property type="evidence" value="ECO:0007669"/>
    <property type="project" value="InterPro"/>
</dbReference>
<dbReference type="PANTHER" id="PTHR42751:SF3">
    <property type="entry name" value="SODIUM_GLUTAMATE SYMPORTER"/>
    <property type="match status" value="1"/>
</dbReference>
<keyword evidence="4 8" id="KW-0812">Transmembrane</keyword>
<evidence type="ECO:0000256" key="4">
    <source>
        <dbReference type="ARBA" id="ARBA00022692"/>
    </source>
</evidence>
<comment type="subcellular location">
    <subcellularLocation>
        <location evidence="1">Membrane</location>
        <topology evidence="1">Multi-pass membrane protein</topology>
    </subcellularLocation>
</comment>
<feature type="transmembrane region" description="Helical" evidence="8">
    <location>
        <begin position="248"/>
        <end position="267"/>
    </location>
</feature>
<evidence type="ECO:0000259" key="9">
    <source>
        <dbReference type="PROSITE" id="PS51202"/>
    </source>
</evidence>
<dbReference type="Pfam" id="PF00999">
    <property type="entry name" value="Na_H_Exchanger"/>
    <property type="match status" value="1"/>
</dbReference>
<feature type="transmembrane region" description="Helical" evidence="8">
    <location>
        <begin position="326"/>
        <end position="348"/>
    </location>
</feature>
<sequence>MGAQSPYNNQRENGEPCPQTGLKEAVPLHEIPALIIDLTIILVIAAGTTLLCKKIHLPSVLGYILAGFLAGPVVDFLPTIQDRGGIEVWSDIGVIFLMFGLGLEFSLHKLAEVGGPGLLSAGIQAAGMGGVGVLLGLALGWGPMNSLFLGVMLAMSSTMITMKNVEDLGMKEEKFAGLAMGTLVIEDLLAIFAMVVLSTIAVSQSISGWALAQRIGLLVLSLALWLILGIYLVPTLMKKLVGLMNDEVLLVFSLGLCFLMALLAQEIGLSTELGAFLAGSLLAGTVHAERVEHLVTPCKHLFGAVFFVSVGFMVQPAMIAQYIGPILLLSGAAIIGKLLFLTLGGLAAGQPLGVCLPAAAAQTQVGEFSFILAGLGQSLSVTGAFLYPVIVAVSVITTFTTPFLLRLAGPLQRGLERVLPQRCLAALDRYCQARGREKGEEGRDWTRFLQGYGRAFALYGVLAVGVILLGTQQLLPLLGDWLAPRWWLAELLTAGVIYLALAFLLPAMLRMKKRYFTALWLEKVSNRVILSGLMALRLGAAALLAAAPAVILFQASPLWMSVAALPVIWMATHSDRLAGRYLEVEARFLANFNERKLAQRFGQGEEEVHLWLTQQLYVIPLVCPPDWAQGGKTLHDLDWGRRDHVSVLKVRRGQTHWNIPEGNVALAGGDQLVVMGSQRQVENFCLQRAEEGLTPAGELMTLKDYIASQQDIPEAKQLLCCGVSLDKTMPQAGKSVRDSGIKGDWSALLIGLERDLLPIPSPDPSLTLRDGDLLWVMGSQEMAGKLLRLGLLD</sequence>
<dbReference type="OrthoDB" id="9793589at2"/>
<dbReference type="EMBL" id="QQRQ01000037">
    <property type="protein sequence ID" value="RFT05664.1"/>
    <property type="molecule type" value="Genomic_DNA"/>
</dbReference>
<feature type="transmembrane region" description="Helical" evidence="8">
    <location>
        <begin position="528"/>
        <end position="545"/>
    </location>
</feature>
<proteinExistence type="inferred from homology"/>
<dbReference type="Gene3D" id="1.20.1530.20">
    <property type="match status" value="1"/>
</dbReference>
<dbReference type="PROSITE" id="PS51202">
    <property type="entry name" value="RCK_C"/>
    <property type="match status" value="2"/>
</dbReference>
<evidence type="ECO:0000256" key="1">
    <source>
        <dbReference type="ARBA" id="ARBA00004141"/>
    </source>
</evidence>
<feature type="transmembrane region" description="Helical" evidence="8">
    <location>
        <begin position="301"/>
        <end position="319"/>
    </location>
</feature>
<dbReference type="Gene3D" id="3.30.70.1450">
    <property type="entry name" value="Regulator of K+ conductance, C-terminal domain"/>
    <property type="match status" value="2"/>
</dbReference>
<feature type="transmembrane region" description="Helical" evidence="8">
    <location>
        <begin position="31"/>
        <end position="51"/>
    </location>
</feature>
<accession>A0A3E2B0Y9</accession>
<dbReference type="AlphaFoldDB" id="A0A3E2B0Y9"/>
<evidence type="ECO:0000256" key="5">
    <source>
        <dbReference type="ARBA" id="ARBA00022989"/>
    </source>
</evidence>
<dbReference type="InterPro" id="IPR006037">
    <property type="entry name" value="RCK_C"/>
</dbReference>
<name>A0A3E2B0Y9_9FIRM</name>
<organism evidence="10 11">
    <name type="scientific">Evtepia gabavorous</name>
    <dbReference type="NCBI Taxonomy" id="2211183"/>
    <lineage>
        <taxon>Bacteria</taxon>
        <taxon>Bacillati</taxon>
        <taxon>Bacillota</taxon>
        <taxon>Clostridia</taxon>
        <taxon>Eubacteriales</taxon>
        <taxon>Evtepia</taxon>
    </lineage>
</organism>
<evidence type="ECO:0000256" key="3">
    <source>
        <dbReference type="ARBA" id="ARBA00022448"/>
    </source>
</evidence>
<dbReference type="InterPro" id="IPR036721">
    <property type="entry name" value="RCK_C_sf"/>
</dbReference>
<feature type="domain" description="RCK C-terminal" evidence="9">
    <location>
        <begin position="606"/>
        <end position="690"/>
    </location>
</feature>
<comment type="similarity">
    <text evidence="2">Belongs to the monovalent cation:proton antiporter 2 (CPA2) transporter (TC 2.A.37) family.</text>
</comment>
<comment type="caution">
    <text evidence="10">The sequence shown here is derived from an EMBL/GenBank/DDBJ whole genome shotgun (WGS) entry which is preliminary data.</text>
</comment>
<feature type="region of interest" description="Disordered" evidence="7">
    <location>
        <begin position="1"/>
        <end position="21"/>
    </location>
</feature>
<dbReference type="GO" id="GO:0006813">
    <property type="term" value="P:potassium ion transport"/>
    <property type="evidence" value="ECO:0007669"/>
    <property type="project" value="InterPro"/>
</dbReference>
<dbReference type="InterPro" id="IPR038770">
    <property type="entry name" value="Na+/solute_symporter_sf"/>
</dbReference>
<evidence type="ECO:0000313" key="11">
    <source>
        <dbReference type="Proteomes" id="UP000260649"/>
    </source>
</evidence>
<feature type="transmembrane region" description="Helical" evidence="8">
    <location>
        <begin position="215"/>
        <end position="236"/>
    </location>
</feature>
<feature type="transmembrane region" description="Helical" evidence="8">
    <location>
        <begin position="456"/>
        <end position="475"/>
    </location>
</feature>
<evidence type="ECO:0000256" key="8">
    <source>
        <dbReference type="SAM" id="Phobius"/>
    </source>
</evidence>
<gene>
    <name evidence="10" type="ORF">DV520_11455</name>
</gene>
<feature type="transmembrane region" description="Helical" evidence="8">
    <location>
        <begin position="385"/>
        <end position="405"/>
    </location>
</feature>
<feature type="transmembrane region" description="Helical" evidence="8">
    <location>
        <begin position="487"/>
        <end position="507"/>
    </location>
</feature>
<evidence type="ECO:0000256" key="2">
    <source>
        <dbReference type="ARBA" id="ARBA00005551"/>
    </source>
</evidence>
<evidence type="ECO:0000256" key="7">
    <source>
        <dbReference type="SAM" id="MobiDB-lite"/>
    </source>
</evidence>
<evidence type="ECO:0000256" key="6">
    <source>
        <dbReference type="ARBA" id="ARBA00023136"/>
    </source>
</evidence>
<dbReference type="GO" id="GO:0015297">
    <property type="term" value="F:antiporter activity"/>
    <property type="evidence" value="ECO:0007669"/>
    <property type="project" value="InterPro"/>
</dbReference>
<keyword evidence="5 8" id="KW-1133">Transmembrane helix</keyword>
<keyword evidence="6 8" id="KW-0472">Membrane</keyword>
<dbReference type="GO" id="GO:0016020">
    <property type="term" value="C:membrane"/>
    <property type="evidence" value="ECO:0007669"/>
    <property type="project" value="UniProtKB-SubCell"/>
</dbReference>
<feature type="compositionally biased region" description="Polar residues" evidence="7">
    <location>
        <begin position="1"/>
        <end position="11"/>
    </location>
</feature>
<keyword evidence="11" id="KW-1185">Reference proteome</keyword>
<keyword evidence="3" id="KW-0813">Transport</keyword>
<feature type="transmembrane region" description="Helical" evidence="8">
    <location>
        <begin position="177"/>
        <end position="203"/>
    </location>
</feature>
<reference evidence="10 11" key="1">
    <citation type="submission" date="2018-07" db="EMBL/GenBank/DDBJ databases">
        <title>GABA Modulating Bacteria of the Human Gut Microbiota.</title>
        <authorList>
            <person name="Strandwitz P."/>
            <person name="Kim K.H."/>
            <person name="Terekhova D."/>
            <person name="Liu J.K."/>
            <person name="Sharma A."/>
            <person name="Levering J."/>
            <person name="Mcdonald D."/>
            <person name="Dietrich D."/>
            <person name="Ramadhar T.R."/>
            <person name="Lekbua A."/>
            <person name="Mroue N."/>
            <person name="Liston C."/>
            <person name="Stewart E.J."/>
            <person name="Dubin M.J."/>
            <person name="Zengler K."/>
            <person name="Knight R."/>
            <person name="Gilbert J.A."/>
            <person name="Clardy J."/>
            <person name="Lewis K."/>
        </authorList>
    </citation>
    <scope>NUCLEOTIDE SEQUENCE [LARGE SCALE GENOMIC DNA]</scope>
    <source>
        <strain evidence="10 11">KLE1738</strain>
    </source>
</reference>
<feature type="transmembrane region" description="Helical" evidence="8">
    <location>
        <begin position="60"/>
        <end position="80"/>
    </location>
</feature>
<dbReference type="SUPFAM" id="SSF116726">
    <property type="entry name" value="TrkA C-terminal domain-like"/>
    <property type="match status" value="2"/>
</dbReference>
<dbReference type="InterPro" id="IPR006153">
    <property type="entry name" value="Cation/H_exchanger_TM"/>
</dbReference>
<protein>
    <submittedName>
        <fullName evidence="10">Sodium:proton antiporter</fullName>
    </submittedName>
</protein>
<dbReference type="GO" id="GO:1902600">
    <property type="term" value="P:proton transmembrane transport"/>
    <property type="evidence" value="ECO:0007669"/>
    <property type="project" value="InterPro"/>
</dbReference>